<dbReference type="GO" id="GO:0016579">
    <property type="term" value="P:protein deubiquitination"/>
    <property type="evidence" value="ECO:0007669"/>
    <property type="project" value="InterPro"/>
</dbReference>
<comment type="subcellular location">
    <subcellularLocation>
        <location evidence="3">Cytoplasm</location>
    </subcellularLocation>
    <subcellularLocation>
        <location evidence="2">Nucleus</location>
    </subcellularLocation>
</comment>
<comment type="catalytic activity">
    <reaction evidence="1 12">
        <text>Thiol-dependent hydrolysis of ester, thioester, amide, peptide and isopeptide bonds formed by the C-terminal Gly of ubiquitin (a 76-residue protein attached to proteins as an intracellular targeting signal).</text>
        <dbReference type="EC" id="3.4.19.12"/>
    </reaction>
</comment>
<keyword evidence="16" id="KW-1185">Reference proteome</keyword>
<reference evidence="15 16" key="1">
    <citation type="journal article" date="2018" name="Gigascience">
        <title>Genomes of trombidid mites reveal novel predicted allergens and laterally-transferred genes associated with secondary metabolism.</title>
        <authorList>
            <person name="Dong X."/>
            <person name="Chaisiri K."/>
            <person name="Xia D."/>
            <person name="Armstrong S.D."/>
            <person name="Fang Y."/>
            <person name="Donnelly M.J."/>
            <person name="Kadowaki T."/>
            <person name="McGarry J.W."/>
            <person name="Darby A.C."/>
            <person name="Makepeace B.L."/>
        </authorList>
    </citation>
    <scope>NUCLEOTIDE SEQUENCE [LARGE SCALE GENOMIC DNA]</scope>
    <source>
        <strain evidence="15">UoL-UT</strain>
    </source>
</reference>
<dbReference type="PROSITE" id="PS00973">
    <property type="entry name" value="USP_2"/>
    <property type="match status" value="1"/>
</dbReference>
<feature type="compositionally biased region" description="Basic and acidic residues" evidence="13">
    <location>
        <begin position="398"/>
        <end position="410"/>
    </location>
</feature>
<dbReference type="PANTHER" id="PTHR24006">
    <property type="entry name" value="UBIQUITIN CARBOXYL-TERMINAL HYDROLASE"/>
    <property type="match status" value="1"/>
</dbReference>
<dbReference type="InterPro" id="IPR050164">
    <property type="entry name" value="Peptidase_C19"/>
</dbReference>
<evidence type="ECO:0000256" key="5">
    <source>
        <dbReference type="ARBA" id="ARBA00022490"/>
    </source>
</evidence>
<proteinExistence type="inferred from homology"/>
<dbReference type="InterPro" id="IPR018200">
    <property type="entry name" value="USP_CS"/>
</dbReference>
<dbReference type="GO" id="GO:0004843">
    <property type="term" value="F:cysteine-type deubiquitinase activity"/>
    <property type="evidence" value="ECO:0007669"/>
    <property type="project" value="UniProtKB-UniRule"/>
</dbReference>
<evidence type="ECO:0000256" key="9">
    <source>
        <dbReference type="ARBA" id="ARBA00022801"/>
    </source>
</evidence>
<keyword evidence="6 12" id="KW-0645">Protease</keyword>
<dbReference type="PANTHER" id="PTHR24006:SF722">
    <property type="entry name" value="UBIQUITIN CARBOXYL-TERMINAL HYDROLASE 48"/>
    <property type="match status" value="1"/>
</dbReference>
<dbReference type="EC" id="3.4.19.12" evidence="12"/>
<gene>
    <name evidence="15" type="ORF">B4U80_07754</name>
</gene>
<dbReference type="CDD" id="cd02668">
    <property type="entry name" value="Peptidase_C19L"/>
    <property type="match status" value="1"/>
</dbReference>
<dbReference type="FunFam" id="3.90.70.10:FF:000029">
    <property type="entry name" value="ubiquitin carboxyl-terminal hydrolase 48 isoform X1"/>
    <property type="match status" value="1"/>
</dbReference>
<evidence type="ECO:0000256" key="7">
    <source>
        <dbReference type="ARBA" id="ARBA00022737"/>
    </source>
</evidence>
<keyword evidence="5" id="KW-0963">Cytoplasm</keyword>
<dbReference type="Gene3D" id="3.90.70.10">
    <property type="entry name" value="Cysteine proteinases"/>
    <property type="match status" value="1"/>
</dbReference>
<keyword evidence="10 12" id="KW-0788">Thiol protease</keyword>
<dbReference type="InterPro" id="IPR028889">
    <property type="entry name" value="USP"/>
</dbReference>
<sequence length="800" mass="93529">MPRKQTNDKSSFEWAFGVDANVIENQHLLTAYKLNLSACTSKSNCKRNCRGNPKCLQALGEKKWFKNDKEDVCSEIEDPDSERREKNCFVGLKNLGATCYVNSLLQVWYHNAYLRDAIYRWKAEEDPKENAAARNMNDLSCYNAVTPVGQLQLVFAKLQFTVRRYIDPSAFVNTLELDVSQQQDAQEFSKLFLTLLEEDLKHQSNTTVKNIVQTQYCGEYEYVTKCQNCLLESFSPSKFYELGLNIKGHKDIYECLNEYFSGEMLEGSNQYLCSHCQSKQDAVRCTRLKKLPPFLNLQLLRFVYDKQKQCRRKINTFIRFPETINLKDYLEKNCFRGNTEYELCAVLVHRGQSAHSGHYIAHIKDRASGCWYKFNDELVEKEKGKLLKLADEGNDDGGGDKKESSKEKQVKLSKGQHASNDAYMLVYKSTTLDDKKLPDDNSFGWDIPEYLQAAVLEDNDNFEEWVKDLKQMRDENVAINKNRREEVKCIYEKLILRENETGEWISKKWLIDWLNNDFKKPVPSVDNSHALCTHRKLSLKSLPDMKYVNSEGVSLRLLFLLQMANVIYEKYGGSPRLRDVLCRQCVKEKVKLLQVNQQIQEDQKRISSLSKFTPSQYEKTYWIGKESLSCWKQLAKRCVETKEETNDDDGDSDSENQPPSQSESVKLNDRLDFDFNEDLLCPHKRLTCDESSRRLVSAEVWNILKRHFPSAPEFDCESIPCVDCMVRLDDNFHNELLNDNASHCNERLLDELRQVATVQRQKLQDLYQQKRRISWNDMQMHTSYYALSRKFFVEWRNFLR</sequence>
<dbReference type="Pfam" id="PF00443">
    <property type="entry name" value="UCH"/>
    <property type="match status" value="1"/>
</dbReference>
<evidence type="ECO:0000256" key="4">
    <source>
        <dbReference type="ARBA" id="ARBA00009085"/>
    </source>
</evidence>
<evidence type="ECO:0000256" key="12">
    <source>
        <dbReference type="RuleBase" id="RU366025"/>
    </source>
</evidence>
<comment type="similarity">
    <text evidence="4 12">Belongs to the peptidase C19 family.</text>
</comment>
<accession>A0A443SW72</accession>
<comment type="caution">
    <text evidence="15">The sequence shown here is derived from an EMBL/GenBank/DDBJ whole genome shotgun (WGS) entry which is preliminary data.</text>
</comment>
<feature type="compositionally biased region" description="Acidic residues" evidence="13">
    <location>
        <begin position="645"/>
        <end position="654"/>
    </location>
</feature>
<organism evidence="15 16">
    <name type="scientific">Leptotrombidium deliense</name>
    <dbReference type="NCBI Taxonomy" id="299467"/>
    <lineage>
        <taxon>Eukaryota</taxon>
        <taxon>Metazoa</taxon>
        <taxon>Ecdysozoa</taxon>
        <taxon>Arthropoda</taxon>
        <taxon>Chelicerata</taxon>
        <taxon>Arachnida</taxon>
        <taxon>Acari</taxon>
        <taxon>Acariformes</taxon>
        <taxon>Trombidiformes</taxon>
        <taxon>Prostigmata</taxon>
        <taxon>Anystina</taxon>
        <taxon>Parasitengona</taxon>
        <taxon>Trombiculoidea</taxon>
        <taxon>Trombiculidae</taxon>
        <taxon>Leptotrombidium</taxon>
    </lineage>
</organism>
<dbReference type="GO" id="GO:0006508">
    <property type="term" value="P:proteolysis"/>
    <property type="evidence" value="ECO:0007669"/>
    <property type="project" value="UniProtKB-KW"/>
</dbReference>
<dbReference type="PROSITE" id="PS50235">
    <property type="entry name" value="USP_3"/>
    <property type="match status" value="1"/>
</dbReference>
<dbReference type="InterPro" id="IPR038765">
    <property type="entry name" value="Papain-like_cys_pep_sf"/>
</dbReference>
<feature type="compositionally biased region" description="Polar residues" evidence="13">
    <location>
        <begin position="655"/>
        <end position="665"/>
    </location>
</feature>
<evidence type="ECO:0000256" key="1">
    <source>
        <dbReference type="ARBA" id="ARBA00000707"/>
    </source>
</evidence>
<keyword evidence="7" id="KW-0677">Repeat</keyword>
<evidence type="ECO:0000256" key="2">
    <source>
        <dbReference type="ARBA" id="ARBA00004123"/>
    </source>
</evidence>
<dbReference type="SUPFAM" id="SSF54001">
    <property type="entry name" value="Cysteine proteinases"/>
    <property type="match status" value="1"/>
</dbReference>
<dbReference type="VEuPathDB" id="VectorBase:LDEU000275"/>
<feature type="region of interest" description="Disordered" evidence="13">
    <location>
        <begin position="389"/>
        <end position="416"/>
    </location>
</feature>
<dbReference type="InterPro" id="IPR001394">
    <property type="entry name" value="Peptidase_C19_UCH"/>
</dbReference>
<evidence type="ECO:0000256" key="8">
    <source>
        <dbReference type="ARBA" id="ARBA00022786"/>
    </source>
</evidence>
<evidence type="ECO:0000259" key="14">
    <source>
        <dbReference type="PROSITE" id="PS50235"/>
    </source>
</evidence>
<evidence type="ECO:0000313" key="15">
    <source>
        <dbReference type="EMBL" id="RWS31765.1"/>
    </source>
</evidence>
<dbReference type="EMBL" id="NCKV01000067">
    <property type="protein sequence ID" value="RWS31765.1"/>
    <property type="molecule type" value="Genomic_DNA"/>
</dbReference>
<dbReference type="PROSITE" id="PS00972">
    <property type="entry name" value="USP_1"/>
    <property type="match status" value="1"/>
</dbReference>
<keyword evidence="11" id="KW-0539">Nucleus</keyword>
<keyword evidence="8 12" id="KW-0833">Ubl conjugation pathway</keyword>
<feature type="region of interest" description="Disordered" evidence="13">
    <location>
        <begin position="642"/>
        <end position="667"/>
    </location>
</feature>
<evidence type="ECO:0000256" key="3">
    <source>
        <dbReference type="ARBA" id="ARBA00004496"/>
    </source>
</evidence>
<evidence type="ECO:0000256" key="11">
    <source>
        <dbReference type="ARBA" id="ARBA00023242"/>
    </source>
</evidence>
<dbReference type="Proteomes" id="UP000288716">
    <property type="component" value="Unassembled WGS sequence"/>
</dbReference>
<evidence type="ECO:0000256" key="10">
    <source>
        <dbReference type="ARBA" id="ARBA00022807"/>
    </source>
</evidence>
<dbReference type="InterPro" id="IPR033841">
    <property type="entry name" value="Pep_USP48"/>
</dbReference>
<dbReference type="GO" id="GO:0005634">
    <property type="term" value="C:nucleus"/>
    <property type="evidence" value="ECO:0007669"/>
    <property type="project" value="UniProtKB-SubCell"/>
</dbReference>
<evidence type="ECO:0000256" key="13">
    <source>
        <dbReference type="SAM" id="MobiDB-lite"/>
    </source>
</evidence>
<evidence type="ECO:0000256" key="6">
    <source>
        <dbReference type="ARBA" id="ARBA00022670"/>
    </source>
</evidence>
<evidence type="ECO:0000313" key="16">
    <source>
        <dbReference type="Proteomes" id="UP000288716"/>
    </source>
</evidence>
<dbReference type="OrthoDB" id="289038at2759"/>
<feature type="domain" description="USP" evidence="14">
    <location>
        <begin position="90"/>
        <end position="430"/>
    </location>
</feature>
<dbReference type="AlphaFoldDB" id="A0A443SW72"/>
<dbReference type="GO" id="GO:0005829">
    <property type="term" value="C:cytosol"/>
    <property type="evidence" value="ECO:0007669"/>
    <property type="project" value="TreeGrafter"/>
</dbReference>
<name>A0A443SW72_9ACAR</name>
<dbReference type="STRING" id="299467.A0A443SW72"/>
<protein>
    <recommendedName>
        <fullName evidence="12">Ubiquitin carboxyl-terminal hydrolase</fullName>
        <ecNumber evidence="12">3.4.19.12</ecNumber>
    </recommendedName>
</protein>
<keyword evidence="9 12" id="KW-0378">Hydrolase</keyword>